<evidence type="ECO:0000313" key="1">
    <source>
        <dbReference type="EMBL" id="KRF79847.1"/>
    </source>
</evidence>
<dbReference type="AlphaFoldDB" id="A0A0Q9WC78"/>
<dbReference type="InParanoid" id="A0A0Q9WC78"/>
<organism evidence="1 2">
    <name type="scientific">Drosophila virilis</name>
    <name type="common">Fruit fly</name>
    <dbReference type="NCBI Taxonomy" id="7244"/>
    <lineage>
        <taxon>Eukaryota</taxon>
        <taxon>Metazoa</taxon>
        <taxon>Ecdysozoa</taxon>
        <taxon>Arthropoda</taxon>
        <taxon>Hexapoda</taxon>
        <taxon>Insecta</taxon>
        <taxon>Pterygota</taxon>
        <taxon>Neoptera</taxon>
        <taxon>Endopterygota</taxon>
        <taxon>Diptera</taxon>
        <taxon>Brachycera</taxon>
        <taxon>Muscomorpha</taxon>
        <taxon>Ephydroidea</taxon>
        <taxon>Drosophilidae</taxon>
        <taxon>Drosophila</taxon>
    </lineage>
</organism>
<proteinExistence type="predicted"/>
<name>A0A0Q9WC78_DROVI</name>
<dbReference type="OrthoDB" id="7859737at2759"/>
<keyword evidence="2" id="KW-1185">Reference proteome</keyword>
<protein>
    <submittedName>
        <fullName evidence="1">Uncharacterized protein</fullName>
    </submittedName>
</protein>
<dbReference type="Proteomes" id="UP000008792">
    <property type="component" value="Unassembled WGS sequence"/>
</dbReference>
<dbReference type="EMBL" id="CH940648">
    <property type="protein sequence ID" value="KRF79847.1"/>
    <property type="molecule type" value="Genomic_DNA"/>
</dbReference>
<reference evidence="1 2" key="1">
    <citation type="journal article" date="2007" name="Nature">
        <title>Evolution of genes and genomes on the Drosophila phylogeny.</title>
        <authorList>
            <consortium name="Drosophila 12 Genomes Consortium"/>
            <person name="Clark A.G."/>
            <person name="Eisen M.B."/>
            <person name="Smith D.R."/>
            <person name="Bergman C.M."/>
            <person name="Oliver B."/>
            <person name="Markow T.A."/>
            <person name="Kaufman T.C."/>
            <person name="Kellis M."/>
            <person name="Gelbart W."/>
            <person name="Iyer V.N."/>
            <person name="Pollard D.A."/>
            <person name="Sackton T.B."/>
            <person name="Larracuente A.M."/>
            <person name="Singh N.D."/>
            <person name="Abad J.P."/>
            <person name="Abt D.N."/>
            <person name="Adryan B."/>
            <person name="Aguade M."/>
            <person name="Akashi H."/>
            <person name="Anderson W.W."/>
            <person name="Aquadro C.F."/>
            <person name="Ardell D.H."/>
            <person name="Arguello R."/>
            <person name="Artieri C.G."/>
            <person name="Barbash D.A."/>
            <person name="Barker D."/>
            <person name="Barsanti P."/>
            <person name="Batterham P."/>
            <person name="Batzoglou S."/>
            <person name="Begun D."/>
            <person name="Bhutkar A."/>
            <person name="Blanco E."/>
            <person name="Bosak S.A."/>
            <person name="Bradley R.K."/>
            <person name="Brand A.D."/>
            <person name="Brent M.R."/>
            <person name="Brooks A.N."/>
            <person name="Brown R.H."/>
            <person name="Butlin R.K."/>
            <person name="Caggese C."/>
            <person name="Calvi B.R."/>
            <person name="Bernardo de Carvalho A."/>
            <person name="Caspi A."/>
            <person name="Castrezana S."/>
            <person name="Celniker S.E."/>
            <person name="Chang J.L."/>
            <person name="Chapple C."/>
            <person name="Chatterji S."/>
            <person name="Chinwalla A."/>
            <person name="Civetta A."/>
            <person name="Clifton S.W."/>
            <person name="Comeron J.M."/>
            <person name="Costello J.C."/>
            <person name="Coyne J.A."/>
            <person name="Daub J."/>
            <person name="David R.G."/>
            <person name="Delcher A.L."/>
            <person name="Delehaunty K."/>
            <person name="Do C.B."/>
            <person name="Ebling H."/>
            <person name="Edwards K."/>
            <person name="Eickbush T."/>
            <person name="Evans J.D."/>
            <person name="Filipski A."/>
            <person name="Findeiss S."/>
            <person name="Freyhult E."/>
            <person name="Fulton L."/>
            <person name="Fulton R."/>
            <person name="Garcia A.C."/>
            <person name="Gardiner A."/>
            <person name="Garfield D.A."/>
            <person name="Garvin B.E."/>
            <person name="Gibson G."/>
            <person name="Gilbert D."/>
            <person name="Gnerre S."/>
            <person name="Godfrey J."/>
            <person name="Good R."/>
            <person name="Gotea V."/>
            <person name="Gravely B."/>
            <person name="Greenberg A.J."/>
            <person name="Griffiths-Jones S."/>
            <person name="Gross S."/>
            <person name="Guigo R."/>
            <person name="Gustafson E.A."/>
            <person name="Haerty W."/>
            <person name="Hahn M.W."/>
            <person name="Halligan D.L."/>
            <person name="Halpern A.L."/>
            <person name="Halter G.M."/>
            <person name="Han M.V."/>
            <person name="Heger A."/>
            <person name="Hillier L."/>
            <person name="Hinrichs A.S."/>
            <person name="Holmes I."/>
            <person name="Hoskins R.A."/>
            <person name="Hubisz M.J."/>
            <person name="Hultmark D."/>
            <person name="Huntley M.A."/>
            <person name="Jaffe D.B."/>
            <person name="Jagadeeshan S."/>
            <person name="Jeck W.R."/>
            <person name="Johnson J."/>
            <person name="Jones C.D."/>
            <person name="Jordan W.C."/>
            <person name="Karpen G.H."/>
            <person name="Kataoka E."/>
            <person name="Keightley P.D."/>
            <person name="Kheradpour P."/>
            <person name="Kirkness E.F."/>
            <person name="Koerich L.B."/>
            <person name="Kristiansen K."/>
            <person name="Kudrna D."/>
            <person name="Kulathinal R.J."/>
            <person name="Kumar S."/>
            <person name="Kwok R."/>
            <person name="Lander E."/>
            <person name="Langley C.H."/>
            <person name="Lapoint R."/>
            <person name="Lazzaro B.P."/>
            <person name="Lee S.J."/>
            <person name="Levesque L."/>
            <person name="Li R."/>
            <person name="Lin C.F."/>
            <person name="Lin M.F."/>
            <person name="Lindblad-Toh K."/>
            <person name="Llopart A."/>
            <person name="Long M."/>
            <person name="Low L."/>
            <person name="Lozovsky E."/>
            <person name="Lu J."/>
            <person name="Luo M."/>
            <person name="Machado C.A."/>
            <person name="Makalowski W."/>
            <person name="Marzo M."/>
            <person name="Matsuda M."/>
            <person name="Matzkin L."/>
            <person name="McAllister B."/>
            <person name="McBride C.S."/>
            <person name="McKernan B."/>
            <person name="McKernan K."/>
            <person name="Mendez-Lago M."/>
            <person name="Minx P."/>
            <person name="Mollenhauer M.U."/>
            <person name="Montooth K."/>
            <person name="Mount S.M."/>
            <person name="Mu X."/>
            <person name="Myers E."/>
            <person name="Negre B."/>
            <person name="Newfeld S."/>
            <person name="Nielsen R."/>
            <person name="Noor M.A."/>
            <person name="O'Grady P."/>
            <person name="Pachter L."/>
            <person name="Papaceit M."/>
            <person name="Parisi M.J."/>
            <person name="Parisi M."/>
            <person name="Parts L."/>
            <person name="Pedersen J.S."/>
            <person name="Pesole G."/>
            <person name="Phillippy A.M."/>
            <person name="Ponting C.P."/>
            <person name="Pop M."/>
            <person name="Porcelli D."/>
            <person name="Powell J.R."/>
            <person name="Prohaska S."/>
            <person name="Pruitt K."/>
            <person name="Puig M."/>
            <person name="Quesneville H."/>
            <person name="Ram K.R."/>
            <person name="Rand D."/>
            <person name="Rasmussen M.D."/>
            <person name="Reed L.K."/>
            <person name="Reenan R."/>
            <person name="Reily A."/>
            <person name="Remington K.A."/>
            <person name="Rieger T.T."/>
            <person name="Ritchie M.G."/>
            <person name="Robin C."/>
            <person name="Rogers Y.H."/>
            <person name="Rohde C."/>
            <person name="Rozas J."/>
            <person name="Rubenfield M.J."/>
            <person name="Ruiz A."/>
            <person name="Russo S."/>
            <person name="Salzberg S.L."/>
            <person name="Sanchez-Gracia A."/>
            <person name="Saranga D.J."/>
            <person name="Sato H."/>
            <person name="Schaeffer S.W."/>
            <person name="Schatz M.C."/>
            <person name="Schlenke T."/>
            <person name="Schwartz R."/>
            <person name="Segarra C."/>
            <person name="Singh R.S."/>
            <person name="Sirot L."/>
            <person name="Sirota M."/>
            <person name="Sisneros N.B."/>
            <person name="Smith C.D."/>
            <person name="Smith T.F."/>
            <person name="Spieth J."/>
            <person name="Stage D.E."/>
            <person name="Stark A."/>
            <person name="Stephan W."/>
            <person name="Strausberg R.L."/>
            <person name="Strempel S."/>
            <person name="Sturgill D."/>
            <person name="Sutton G."/>
            <person name="Sutton G.G."/>
            <person name="Tao W."/>
            <person name="Teichmann S."/>
            <person name="Tobari Y.N."/>
            <person name="Tomimura Y."/>
            <person name="Tsolas J.M."/>
            <person name="Valente V.L."/>
            <person name="Venter E."/>
            <person name="Venter J.C."/>
            <person name="Vicario S."/>
            <person name="Vieira F.G."/>
            <person name="Vilella A.J."/>
            <person name="Villasante A."/>
            <person name="Walenz B."/>
            <person name="Wang J."/>
            <person name="Wasserman M."/>
            <person name="Watts T."/>
            <person name="Wilson D."/>
            <person name="Wilson R.K."/>
            <person name="Wing R.A."/>
            <person name="Wolfner M.F."/>
            <person name="Wong A."/>
            <person name="Wong G.K."/>
            <person name="Wu C.I."/>
            <person name="Wu G."/>
            <person name="Yamamoto D."/>
            <person name="Yang H.P."/>
            <person name="Yang S.P."/>
            <person name="Yorke J.A."/>
            <person name="Yoshida K."/>
            <person name="Zdobnov E."/>
            <person name="Zhang P."/>
            <person name="Zhang Y."/>
            <person name="Zimin A.V."/>
            <person name="Baldwin J."/>
            <person name="Abdouelleil A."/>
            <person name="Abdulkadir J."/>
            <person name="Abebe A."/>
            <person name="Abera B."/>
            <person name="Abreu J."/>
            <person name="Acer S.C."/>
            <person name="Aftuck L."/>
            <person name="Alexander A."/>
            <person name="An P."/>
            <person name="Anderson E."/>
            <person name="Anderson S."/>
            <person name="Arachi H."/>
            <person name="Azer M."/>
            <person name="Bachantsang P."/>
            <person name="Barry A."/>
            <person name="Bayul T."/>
            <person name="Berlin A."/>
            <person name="Bessette D."/>
            <person name="Bloom T."/>
            <person name="Blye J."/>
            <person name="Boguslavskiy L."/>
            <person name="Bonnet C."/>
            <person name="Boukhgalter B."/>
            <person name="Bourzgui I."/>
            <person name="Brown A."/>
            <person name="Cahill P."/>
            <person name="Channer S."/>
            <person name="Cheshatsang Y."/>
            <person name="Chuda L."/>
            <person name="Citroen M."/>
            <person name="Collymore A."/>
            <person name="Cooke P."/>
            <person name="Costello M."/>
            <person name="D'Aco K."/>
            <person name="Daza R."/>
            <person name="De Haan G."/>
            <person name="DeGray S."/>
            <person name="DeMaso C."/>
            <person name="Dhargay N."/>
            <person name="Dooley K."/>
            <person name="Dooley E."/>
            <person name="Doricent M."/>
            <person name="Dorje P."/>
            <person name="Dorjee K."/>
            <person name="Dupes A."/>
            <person name="Elong R."/>
            <person name="Falk J."/>
            <person name="Farina A."/>
            <person name="Faro S."/>
            <person name="Ferguson D."/>
            <person name="Fisher S."/>
            <person name="Foley C.D."/>
            <person name="Franke A."/>
            <person name="Friedrich D."/>
            <person name="Gadbois L."/>
            <person name="Gearin G."/>
            <person name="Gearin C.R."/>
            <person name="Giannoukos G."/>
            <person name="Goode T."/>
            <person name="Graham J."/>
            <person name="Grandbois E."/>
            <person name="Grewal S."/>
            <person name="Gyaltsen K."/>
            <person name="Hafez N."/>
            <person name="Hagos B."/>
            <person name="Hall J."/>
            <person name="Henson C."/>
            <person name="Hollinger A."/>
            <person name="Honan T."/>
            <person name="Huard M.D."/>
            <person name="Hughes L."/>
            <person name="Hurhula B."/>
            <person name="Husby M.E."/>
            <person name="Kamat A."/>
            <person name="Kanga B."/>
            <person name="Kashin S."/>
            <person name="Khazanovich D."/>
            <person name="Kisner P."/>
            <person name="Lance K."/>
            <person name="Lara M."/>
            <person name="Lee W."/>
            <person name="Lennon N."/>
            <person name="Letendre F."/>
            <person name="LeVine R."/>
            <person name="Lipovsky A."/>
            <person name="Liu X."/>
            <person name="Liu J."/>
            <person name="Liu S."/>
            <person name="Lokyitsang T."/>
            <person name="Lokyitsang Y."/>
            <person name="Lubonja R."/>
            <person name="Lui A."/>
            <person name="MacDonald P."/>
            <person name="Magnisalis V."/>
            <person name="Maru K."/>
            <person name="Matthews C."/>
            <person name="McCusker W."/>
            <person name="McDonough S."/>
            <person name="Mehta T."/>
            <person name="Meldrim J."/>
            <person name="Meneus L."/>
            <person name="Mihai O."/>
            <person name="Mihalev A."/>
            <person name="Mihova T."/>
            <person name="Mittelman R."/>
            <person name="Mlenga V."/>
            <person name="Montmayeur A."/>
            <person name="Mulrain L."/>
            <person name="Navidi A."/>
            <person name="Naylor J."/>
            <person name="Negash T."/>
            <person name="Nguyen T."/>
            <person name="Nguyen N."/>
            <person name="Nicol R."/>
            <person name="Norbu C."/>
            <person name="Norbu N."/>
            <person name="Novod N."/>
            <person name="O'Neill B."/>
            <person name="Osman S."/>
            <person name="Markiewicz E."/>
            <person name="Oyono O.L."/>
            <person name="Patti C."/>
            <person name="Phunkhang P."/>
            <person name="Pierre F."/>
            <person name="Priest M."/>
            <person name="Raghuraman S."/>
            <person name="Rege F."/>
            <person name="Reyes R."/>
            <person name="Rise C."/>
            <person name="Rogov P."/>
            <person name="Ross K."/>
            <person name="Ryan E."/>
            <person name="Settipalli S."/>
            <person name="Shea T."/>
            <person name="Sherpa N."/>
            <person name="Shi L."/>
            <person name="Shih D."/>
            <person name="Sparrow T."/>
            <person name="Spaulding J."/>
            <person name="Stalker J."/>
            <person name="Stange-Thomann N."/>
            <person name="Stavropoulos S."/>
            <person name="Stone C."/>
            <person name="Strader C."/>
            <person name="Tesfaye S."/>
            <person name="Thomson T."/>
            <person name="Thoulutsang Y."/>
            <person name="Thoulutsang D."/>
            <person name="Topham K."/>
            <person name="Topping I."/>
            <person name="Tsamla T."/>
            <person name="Vassiliev H."/>
            <person name="Vo A."/>
            <person name="Wangchuk T."/>
            <person name="Wangdi T."/>
            <person name="Weiand M."/>
            <person name="Wilkinson J."/>
            <person name="Wilson A."/>
            <person name="Yadav S."/>
            <person name="Young G."/>
            <person name="Yu Q."/>
            <person name="Zembek L."/>
            <person name="Zhong D."/>
            <person name="Zimmer A."/>
            <person name="Zwirko Z."/>
            <person name="Jaffe D.B."/>
            <person name="Alvarez P."/>
            <person name="Brockman W."/>
            <person name="Butler J."/>
            <person name="Chin C."/>
            <person name="Gnerre S."/>
            <person name="Grabherr M."/>
            <person name="Kleber M."/>
            <person name="Mauceli E."/>
            <person name="MacCallum I."/>
        </authorList>
    </citation>
    <scope>NUCLEOTIDE SEQUENCE [LARGE SCALE GENOMIC DNA]</scope>
    <source>
        <strain evidence="2">Tucson 15010-1051.87</strain>
    </source>
</reference>
<evidence type="ECO:0000313" key="2">
    <source>
        <dbReference type="Proteomes" id="UP000008792"/>
    </source>
</evidence>
<sequence>MWSYDPQAFLVYNQISNKHPSQYRKLYWYPTRMPTVPTQKQRMGKFLVTHGYASVREHSPYNGLQIRNTFKNTYDGYLSPQVLRTYLRSAKLPTTSATTTTVNTNFKNIHSDYKSFTNCNELTNLTLPVNRDNANVSNYFKAAESISNIMPKNNTTYEPFVAHTYFTLDDVIVPYSPENFKYKANQEFMSENKLKPQIVAQDKPFANKLTVKMLDDDIHKFEPIKSTETIITTTIAGLQNVKMLDDYIHKFEPIKSTATIIETTTAGLQNVKMFDDDISEFEPIKSTENIIKITTAGLQHLNILTKVETDIRKEIVNLTTLNQAGTTNIPNAILNKTNSISKINVSHREHPRLYTFNKKKCDTCRKSQLSTENKSLGNLTHYNEKPFNGLSTKNASKILKKDDRTDNKFVSLRIKKTQNQKNIGLVNSKSISTTESPQFKNINKTKHFYLRRRKLHANATVLNAYNLTHANTNSSKIIKPQIEQPQNNFTDRRKLRNAQLLNATTNVILARSNADNEVTALAEESAIMTISNNNGKSNRKLHFLDAPVVNHPNFAYTTDLPKLPIEVYFTKLTQN</sequence>
<gene>
    <name evidence="1" type="primary">Dvir\GJ26326</name>
    <name evidence="1" type="ORF">Dvir_GJ26326</name>
</gene>
<accession>A0A0Q9WC78</accession>